<sequence length="144" mass="15840">MYKKIVVAFNESPESRRALKSAVQLATSLGAELDSVTVMGDLPAYTSFIPAADPGVVRLLDDARLEFYEQIQQEAHALAASSGIELRSHFLDGRQVGAIVEFLRSHNVDLLVIGLHQRDLHISRLWSTVYDLAQEAPCSVLGVH</sequence>
<organism evidence="3 4">
    <name type="scientific">Silvibacterium bohemicum</name>
    <dbReference type="NCBI Taxonomy" id="1577686"/>
    <lineage>
        <taxon>Bacteria</taxon>
        <taxon>Pseudomonadati</taxon>
        <taxon>Acidobacteriota</taxon>
        <taxon>Terriglobia</taxon>
        <taxon>Terriglobales</taxon>
        <taxon>Acidobacteriaceae</taxon>
        <taxon>Silvibacterium</taxon>
    </lineage>
</organism>
<accession>A0A841JPY1</accession>
<dbReference type="AlphaFoldDB" id="A0A841JPY1"/>
<dbReference type="PANTHER" id="PTHR46268">
    <property type="entry name" value="STRESS RESPONSE PROTEIN NHAX"/>
    <property type="match status" value="1"/>
</dbReference>
<evidence type="ECO:0000259" key="2">
    <source>
        <dbReference type="Pfam" id="PF00582"/>
    </source>
</evidence>
<comment type="caution">
    <text evidence="3">The sequence shown here is derived from an EMBL/GenBank/DDBJ whole genome shotgun (WGS) entry which is preliminary data.</text>
</comment>
<dbReference type="Gene3D" id="3.40.50.620">
    <property type="entry name" value="HUPs"/>
    <property type="match status" value="1"/>
</dbReference>
<dbReference type="OrthoDB" id="9794782at2"/>
<dbReference type="PANTHER" id="PTHR46268:SF15">
    <property type="entry name" value="UNIVERSAL STRESS PROTEIN HP_0031"/>
    <property type="match status" value="1"/>
</dbReference>
<gene>
    <name evidence="3" type="ORF">HNQ77_001144</name>
</gene>
<proteinExistence type="inferred from homology"/>
<feature type="domain" description="UspA" evidence="2">
    <location>
        <begin position="1"/>
        <end position="143"/>
    </location>
</feature>
<dbReference type="Proteomes" id="UP000538666">
    <property type="component" value="Unassembled WGS sequence"/>
</dbReference>
<name>A0A841JPY1_9BACT</name>
<dbReference type="EMBL" id="JACHEK010000002">
    <property type="protein sequence ID" value="MBB6143200.1"/>
    <property type="molecule type" value="Genomic_DNA"/>
</dbReference>
<dbReference type="InterPro" id="IPR006016">
    <property type="entry name" value="UspA"/>
</dbReference>
<comment type="similarity">
    <text evidence="1">Belongs to the universal stress protein A family.</text>
</comment>
<evidence type="ECO:0000313" key="3">
    <source>
        <dbReference type="EMBL" id="MBB6143200.1"/>
    </source>
</evidence>
<dbReference type="InterPro" id="IPR014729">
    <property type="entry name" value="Rossmann-like_a/b/a_fold"/>
</dbReference>
<protein>
    <submittedName>
        <fullName evidence="3">Nucleotide-binding universal stress UspA family protein</fullName>
    </submittedName>
</protein>
<dbReference type="PRINTS" id="PR01438">
    <property type="entry name" value="UNVRSLSTRESS"/>
</dbReference>
<dbReference type="CDD" id="cd00293">
    <property type="entry name" value="USP-like"/>
    <property type="match status" value="1"/>
</dbReference>
<dbReference type="SUPFAM" id="SSF52402">
    <property type="entry name" value="Adenine nucleotide alpha hydrolases-like"/>
    <property type="match status" value="1"/>
</dbReference>
<dbReference type="Pfam" id="PF00582">
    <property type="entry name" value="Usp"/>
    <property type="match status" value="1"/>
</dbReference>
<evidence type="ECO:0000256" key="1">
    <source>
        <dbReference type="ARBA" id="ARBA00008791"/>
    </source>
</evidence>
<reference evidence="3 4" key="1">
    <citation type="submission" date="2020-08" db="EMBL/GenBank/DDBJ databases">
        <title>Genomic Encyclopedia of Type Strains, Phase IV (KMG-IV): sequencing the most valuable type-strain genomes for metagenomic binning, comparative biology and taxonomic classification.</title>
        <authorList>
            <person name="Goeker M."/>
        </authorList>
    </citation>
    <scope>NUCLEOTIDE SEQUENCE [LARGE SCALE GENOMIC DNA]</scope>
    <source>
        <strain evidence="3 4">DSM 103733</strain>
    </source>
</reference>
<keyword evidence="4" id="KW-1185">Reference proteome</keyword>
<evidence type="ECO:0000313" key="4">
    <source>
        <dbReference type="Proteomes" id="UP000538666"/>
    </source>
</evidence>
<dbReference type="InterPro" id="IPR006015">
    <property type="entry name" value="Universal_stress_UspA"/>
</dbReference>
<dbReference type="RefSeq" id="WP_050062112.1">
    <property type="nucleotide sequence ID" value="NZ_JACHEK010000002.1"/>
</dbReference>